<accession>A0A4Y6PTB5</accession>
<dbReference type="PANTHER" id="PTHR44591:SF3">
    <property type="entry name" value="RESPONSE REGULATORY DOMAIN-CONTAINING PROTEIN"/>
    <property type="match status" value="1"/>
</dbReference>
<feature type="domain" description="Response regulatory" evidence="3">
    <location>
        <begin position="48"/>
        <end position="163"/>
    </location>
</feature>
<dbReference type="OrthoDB" id="9790791at2"/>
<evidence type="ECO:0000313" key="4">
    <source>
        <dbReference type="EMBL" id="QDG51538.1"/>
    </source>
</evidence>
<dbReference type="Proteomes" id="UP000315995">
    <property type="component" value="Chromosome"/>
</dbReference>
<dbReference type="GO" id="GO:0000160">
    <property type="term" value="P:phosphorelay signal transduction system"/>
    <property type="evidence" value="ECO:0007669"/>
    <property type="project" value="InterPro"/>
</dbReference>
<feature type="modified residue" description="4-aspartylphosphate" evidence="2">
    <location>
        <position position="97"/>
    </location>
</feature>
<dbReference type="Pfam" id="PF00072">
    <property type="entry name" value="Response_reg"/>
    <property type="match status" value="1"/>
</dbReference>
<evidence type="ECO:0000256" key="1">
    <source>
        <dbReference type="ARBA" id="ARBA00022553"/>
    </source>
</evidence>
<evidence type="ECO:0000313" key="5">
    <source>
        <dbReference type="Proteomes" id="UP000315995"/>
    </source>
</evidence>
<dbReference type="InterPro" id="IPR001789">
    <property type="entry name" value="Sig_transdc_resp-reg_receiver"/>
</dbReference>
<organism evidence="4 5">
    <name type="scientific">Persicimonas caeni</name>
    <dbReference type="NCBI Taxonomy" id="2292766"/>
    <lineage>
        <taxon>Bacteria</taxon>
        <taxon>Deltaproteobacteria</taxon>
        <taxon>Bradymonadales</taxon>
        <taxon>Bradymonadaceae</taxon>
        <taxon>Persicimonas</taxon>
    </lineage>
</organism>
<dbReference type="InterPro" id="IPR050595">
    <property type="entry name" value="Bact_response_regulator"/>
</dbReference>
<accession>A0A5B8YAP9</accession>
<dbReference type="PANTHER" id="PTHR44591">
    <property type="entry name" value="STRESS RESPONSE REGULATOR PROTEIN 1"/>
    <property type="match status" value="1"/>
</dbReference>
<gene>
    <name evidence="4" type="ORF">FIV42_12515</name>
</gene>
<sequence length="163" mass="17785">MAISPQLRTVTEVLPNEWMCSSSHRSSRLTEEFDQMAELGADGSNGLRVLVVDDNVDIADALAALLDLQGCQVRVAHHGEAGLEEALDFEPEVIFLDIGLPGMDGYEVARQLRSHSLGDHTTLVALTGYGQASDRQKAVEAGFDHHLVKPARLDQIRQILDQA</sequence>
<reference evidence="4 5" key="1">
    <citation type="submission" date="2019-06" db="EMBL/GenBank/DDBJ databases">
        <title>Persicimonas caeni gen. nov., sp. nov., a predatory bacterium isolated from solar saltern.</title>
        <authorList>
            <person name="Wang S."/>
        </authorList>
    </citation>
    <scope>NUCLEOTIDE SEQUENCE [LARGE SCALE GENOMIC DNA]</scope>
    <source>
        <strain evidence="4 5">YN101</strain>
    </source>
</reference>
<name>A0A4Y6PTB5_PERCE</name>
<proteinExistence type="predicted"/>
<keyword evidence="1 2" id="KW-0597">Phosphoprotein</keyword>
<evidence type="ECO:0000256" key="2">
    <source>
        <dbReference type="PROSITE-ProRule" id="PRU00169"/>
    </source>
</evidence>
<dbReference type="CDD" id="cd17580">
    <property type="entry name" value="REC_2_DhkD-like"/>
    <property type="match status" value="1"/>
</dbReference>
<dbReference type="SMART" id="SM00448">
    <property type="entry name" value="REC"/>
    <property type="match status" value="1"/>
</dbReference>
<dbReference type="InterPro" id="IPR011006">
    <property type="entry name" value="CheY-like_superfamily"/>
</dbReference>
<dbReference type="SUPFAM" id="SSF52172">
    <property type="entry name" value="CheY-like"/>
    <property type="match status" value="1"/>
</dbReference>
<dbReference type="Gene3D" id="3.40.50.2300">
    <property type="match status" value="1"/>
</dbReference>
<protein>
    <submittedName>
        <fullName evidence="4">Response regulator</fullName>
    </submittedName>
</protein>
<evidence type="ECO:0000259" key="3">
    <source>
        <dbReference type="PROSITE" id="PS50110"/>
    </source>
</evidence>
<dbReference type="PROSITE" id="PS50110">
    <property type="entry name" value="RESPONSE_REGULATORY"/>
    <property type="match status" value="1"/>
</dbReference>
<dbReference type="EMBL" id="CP041186">
    <property type="protein sequence ID" value="QDG51538.1"/>
    <property type="molecule type" value="Genomic_DNA"/>
</dbReference>
<keyword evidence="5" id="KW-1185">Reference proteome</keyword>
<dbReference type="AlphaFoldDB" id="A0A4Y6PTB5"/>